<evidence type="ECO:0000313" key="10">
    <source>
        <dbReference type="Proteomes" id="UP000727993"/>
    </source>
</evidence>
<proteinExistence type="predicted"/>
<dbReference type="SMART" id="SM00086">
    <property type="entry name" value="PAC"/>
    <property type="match status" value="2"/>
</dbReference>
<dbReference type="InterPro" id="IPR035965">
    <property type="entry name" value="PAS-like_dom_sf"/>
</dbReference>
<dbReference type="Pfam" id="PF08447">
    <property type="entry name" value="PAS_3"/>
    <property type="match status" value="1"/>
</dbReference>
<evidence type="ECO:0000259" key="7">
    <source>
        <dbReference type="PROSITE" id="PS50112"/>
    </source>
</evidence>
<evidence type="ECO:0000256" key="4">
    <source>
        <dbReference type="ARBA" id="ARBA00022777"/>
    </source>
</evidence>
<dbReference type="Gene3D" id="3.30.565.10">
    <property type="entry name" value="Histidine kinase-like ATPase, C-terminal domain"/>
    <property type="match status" value="1"/>
</dbReference>
<evidence type="ECO:0000256" key="1">
    <source>
        <dbReference type="ARBA" id="ARBA00000085"/>
    </source>
</evidence>
<dbReference type="PROSITE" id="PS50113">
    <property type="entry name" value="PAC"/>
    <property type="match status" value="1"/>
</dbReference>
<dbReference type="SMART" id="SM00387">
    <property type="entry name" value="HATPase_c"/>
    <property type="match status" value="1"/>
</dbReference>
<sequence length="607" mass="67188">MPVSDKMTDFGAAQVGASWPDEITERLLDLSVDLTCVASFDGYFEELSNGWIERLGYDCKELLGRPLLDFVHPDDVENTATQLAAGREGEDITQFENRFLDHAGSNRWLSWTAVAVPSVRRYYAVARDRTPEHVAEEKERESERRYVDLIESSHDIIQSIAADGHFEFVNRAWFKNLGYTPEELPGLTLFDIVEESFHDHCTLLIGQIMSGMSFDSVEITFVAKDGRKFPVEGNATGRFRDGEFIATHTFFRDISDRKEAEALTEQYQRQLEQEVAERTSALVQSEKLATLGRLSAGMAHELNNPAAAAQRGAVQLREALSQTYRRFFDLASRGITVDDVDRLSALIDRGALQATVPDTLDPLSRSDREAAIEDWLDARGVDRAWELAGPILSLNLEIGDLDALAGEIDAEALSSVVSLMTHSYTAFALLAQVGHGSEQISEIVKALKDYSFMDQAPVQEIDLHEGLNNTLIMLQAKLKRGIEVERNYGEDVPRIDALGSELNQVWTNLIDNAADAMGGSGHLMITTSADDGWVVVEIEDDGPGIADDLIDKVFEPFLTTKGPGKGTGLGLNIVFNIIRGSGGHIDVRSKPGSTVFRVRLPVRREAR</sequence>
<keyword evidence="4" id="KW-0418">Kinase</keyword>
<dbReference type="EC" id="2.7.13.3" evidence="2"/>
<comment type="catalytic activity">
    <reaction evidence="1">
        <text>ATP + protein L-histidine = ADP + protein N-phospho-L-histidine.</text>
        <dbReference type="EC" id="2.7.13.3"/>
    </reaction>
</comment>
<evidence type="ECO:0000256" key="3">
    <source>
        <dbReference type="ARBA" id="ARBA00022553"/>
    </source>
</evidence>
<evidence type="ECO:0000256" key="2">
    <source>
        <dbReference type="ARBA" id="ARBA00012438"/>
    </source>
</evidence>
<dbReference type="InterPro" id="IPR003594">
    <property type="entry name" value="HATPase_dom"/>
</dbReference>
<dbReference type="PROSITE" id="PS50112">
    <property type="entry name" value="PAS"/>
    <property type="match status" value="2"/>
</dbReference>
<dbReference type="InterPro" id="IPR005467">
    <property type="entry name" value="His_kinase_dom"/>
</dbReference>
<dbReference type="NCBIfam" id="TIGR00229">
    <property type="entry name" value="sensory_box"/>
    <property type="match status" value="2"/>
</dbReference>
<dbReference type="GO" id="GO:0000155">
    <property type="term" value="F:phosphorelay sensor kinase activity"/>
    <property type="evidence" value="ECO:0007669"/>
    <property type="project" value="InterPro"/>
</dbReference>
<dbReference type="PRINTS" id="PR00344">
    <property type="entry name" value="BCTRLSENSOR"/>
</dbReference>
<feature type="domain" description="PAS" evidence="7">
    <location>
        <begin position="20"/>
        <end position="90"/>
    </location>
</feature>
<protein>
    <recommendedName>
        <fullName evidence="2">histidine kinase</fullName>
        <ecNumber evidence="2">2.7.13.3</ecNumber>
    </recommendedName>
</protein>
<evidence type="ECO:0000313" key="9">
    <source>
        <dbReference type="EMBL" id="MBK9298406.1"/>
    </source>
</evidence>
<dbReference type="InterPro" id="IPR000014">
    <property type="entry name" value="PAS"/>
</dbReference>
<accession>A0A936TE74</accession>
<comment type="caution">
    <text evidence="9">The sequence shown here is derived from an EMBL/GenBank/DDBJ whole genome shotgun (WGS) entry which is preliminary data.</text>
</comment>
<dbReference type="Pfam" id="PF13426">
    <property type="entry name" value="PAS_9"/>
    <property type="match status" value="1"/>
</dbReference>
<dbReference type="SMART" id="SM00091">
    <property type="entry name" value="PAS"/>
    <property type="match status" value="2"/>
</dbReference>
<keyword evidence="3" id="KW-0597">Phosphoprotein</keyword>
<dbReference type="Pfam" id="PF02518">
    <property type="entry name" value="HATPase_c"/>
    <property type="match status" value="1"/>
</dbReference>
<dbReference type="InterPro" id="IPR013655">
    <property type="entry name" value="PAS_fold_3"/>
</dbReference>
<dbReference type="Gene3D" id="3.30.450.20">
    <property type="entry name" value="PAS domain"/>
    <property type="match status" value="2"/>
</dbReference>
<gene>
    <name evidence="9" type="ORF">IPN02_16565</name>
</gene>
<dbReference type="InterPro" id="IPR000700">
    <property type="entry name" value="PAS-assoc_C"/>
</dbReference>
<keyword evidence="4" id="KW-0808">Transferase</keyword>
<dbReference type="AlphaFoldDB" id="A0A936TE74"/>
<dbReference type="Proteomes" id="UP000727993">
    <property type="component" value="Unassembled WGS sequence"/>
</dbReference>
<dbReference type="PANTHER" id="PTHR43065:SF48">
    <property type="entry name" value="HISTIDINE KINASE"/>
    <property type="match status" value="1"/>
</dbReference>
<dbReference type="Gene3D" id="1.10.287.130">
    <property type="match status" value="1"/>
</dbReference>
<dbReference type="CDD" id="cd00130">
    <property type="entry name" value="PAS"/>
    <property type="match status" value="2"/>
</dbReference>
<feature type="domain" description="PAC" evidence="8">
    <location>
        <begin position="215"/>
        <end position="266"/>
    </location>
</feature>
<dbReference type="SUPFAM" id="SSF55874">
    <property type="entry name" value="ATPase domain of HSP90 chaperone/DNA topoisomerase II/histidine kinase"/>
    <property type="match status" value="1"/>
</dbReference>
<dbReference type="InterPro" id="IPR004358">
    <property type="entry name" value="Sig_transdc_His_kin-like_C"/>
</dbReference>
<evidence type="ECO:0000256" key="5">
    <source>
        <dbReference type="ARBA" id="ARBA00023012"/>
    </source>
</evidence>
<organism evidence="9 10">
    <name type="scientific">Candidatus Neomicrothrix subdominans</name>
    <dbReference type="NCBI Taxonomy" id="2954438"/>
    <lineage>
        <taxon>Bacteria</taxon>
        <taxon>Bacillati</taxon>
        <taxon>Actinomycetota</taxon>
        <taxon>Acidimicrobiia</taxon>
        <taxon>Acidimicrobiales</taxon>
        <taxon>Microthrixaceae</taxon>
        <taxon>Candidatus Neomicrothrix</taxon>
    </lineage>
</organism>
<name>A0A936TE74_9ACTN</name>
<evidence type="ECO:0000259" key="8">
    <source>
        <dbReference type="PROSITE" id="PS50113"/>
    </source>
</evidence>
<dbReference type="CDD" id="cd00082">
    <property type="entry name" value="HisKA"/>
    <property type="match status" value="1"/>
</dbReference>
<dbReference type="PROSITE" id="PS50109">
    <property type="entry name" value="HIS_KIN"/>
    <property type="match status" value="1"/>
</dbReference>
<keyword evidence="5" id="KW-0902">Two-component regulatory system</keyword>
<dbReference type="InterPro" id="IPR001610">
    <property type="entry name" value="PAC"/>
</dbReference>
<dbReference type="SUPFAM" id="SSF55785">
    <property type="entry name" value="PYP-like sensor domain (PAS domain)"/>
    <property type="match status" value="2"/>
</dbReference>
<dbReference type="InterPro" id="IPR003661">
    <property type="entry name" value="HisK_dim/P_dom"/>
</dbReference>
<dbReference type="PANTHER" id="PTHR43065">
    <property type="entry name" value="SENSOR HISTIDINE KINASE"/>
    <property type="match status" value="1"/>
</dbReference>
<dbReference type="InterPro" id="IPR036890">
    <property type="entry name" value="HATPase_C_sf"/>
</dbReference>
<evidence type="ECO:0000259" key="6">
    <source>
        <dbReference type="PROSITE" id="PS50109"/>
    </source>
</evidence>
<feature type="domain" description="PAS" evidence="7">
    <location>
        <begin position="142"/>
        <end position="196"/>
    </location>
</feature>
<feature type="domain" description="Histidine kinase" evidence="6">
    <location>
        <begin position="382"/>
        <end position="604"/>
    </location>
</feature>
<dbReference type="EMBL" id="JADJZA010000009">
    <property type="protein sequence ID" value="MBK9298406.1"/>
    <property type="molecule type" value="Genomic_DNA"/>
</dbReference>
<reference evidence="9 10" key="1">
    <citation type="submission" date="2020-10" db="EMBL/GenBank/DDBJ databases">
        <title>Connecting structure to function with the recovery of over 1000 high-quality activated sludge metagenome-assembled genomes encoding full-length rRNA genes using long-read sequencing.</title>
        <authorList>
            <person name="Singleton C.M."/>
            <person name="Petriglieri F."/>
            <person name="Kristensen J.M."/>
            <person name="Kirkegaard R.H."/>
            <person name="Michaelsen T.Y."/>
            <person name="Andersen M.H."/>
            <person name="Karst S.M."/>
            <person name="Dueholm M.S."/>
            <person name="Nielsen P.H."/>
            <person name="Albertsen M."/>
        </authorList>
    </citation>
    <scope>NUCLEOTIDE SEQUENCE [LARGE SCALE GENOMIC DNA]</scope>
    <source>
        <strain evidence="9">Lyne_18-Q3-R50-59_MAXAC.006</strain>
    </source>
</reference>